<feature type="region of interest" description="Disordered" evidence="1">
    <location>
        <begin position="1"/>
        <end position="30"/>
    </location>
</feature>
<feature type="non-terminal residue" evidence="3">
    <location>
        <position position="1"/>
    </location>
</feature>
<evidence type="ECO:0000259" key="2">
    <source>
        <dbReference type="Pfam" id="PF16190"/>
    </source>
</evidence>
<name>K0TRI4_THAOC</name>
<feature type="region of interest" description="Disordered" evidence="1">
    <location>
        <begin position="57"/>
        <end position="111"/>
    </location>
</feature>
<accession>K0TRI4</accession>
<dbReference type="EMBL" id="AGNL01000322">
    <property type="protein sequence ID" value="EJK77852.1"/>
    <property type="molecule type" value="Genomic_DNA"/>
</dbReference>
<organism evidence="3 4">
    <name type="scientific">Thalassiosira oceanica</name>
    <name type="common">Marine diatom</name>
    <dbReference type="NCBI Taxonomy" id="159749"/>
    <lineage>
        <taxon>Eukaryota</taxon>
        <taxon>Sar</taxon>
        <taxon>Stramenopiles</taxon>
        <taxon>Ochrophyta</taxon>
        <taxon>Bacillariophyta</taxon>
        <taxon>Coscinodiscophyceae</taxon>
        <taxon>Thalassiosirophycidae</taxon>
        <taxon>Thalassiosirales</taxon>
        <taxon>Thalassiosiraceae</taxon>
        <taxon>Thalassiosira</taxon>
    </lineage>
</organism>
<dbReference type="InterPro" id="IPR032418">
    <property type="entry name" value="E1_FCCH"/>
</dbReference>
<dbReference type="Proteomes" id="UP000266841">
    <property type="component" value="Unassembled WGS sequence"/>
</dbReference>
<evidence type="ECO:0000313" key="4">
    <source>
        <dbReference type="Proteomes" id="UP000266841"/>
    </source>
</evidence>
<reference evidence="3 4" key="1">
    <citation type="journal article" date="2012" name="Genome Biol.">
        <title>Genome and low-iron response of an oceanic diatom adapted to chronic iron limitation.</title>
        <authorList>
            <person name="Lommer M."/>
            <person name="Specht M."/>
            <person name="Roy A.S."/>
            <person name="Kraemer L."/>
            <person name="Andreson R."/>
            <person name="Gutowska M.A."/>
            <person name="Wolf J."/>
            <person name="Bergner S.V."/>
            <person name="Schilhabel M.B."/>
            <person name="Klostermeier U.C."/>
            <person name="Beiko R.G."/>
            <person name="Rosenstiel P."/>
            <person name="Hippler M."/>
            <person name="Laroche J."/>
        </authorList>
    </citation>
    <scope>NUCLEOTIDE SEQUENCE [LARGE SCALE GENOMIC DNA]</scope>
    <source>
        <strain evidence="3 4">CCMP1005</strain>
    </source>
</reference>
<sequence>RGGAVGPRRGGQRGGRDGAPPDGVADEARREVPELGGLLHLLPVHRRVRAGVLRLRGGFHGDRQGRPATKGSLFNRRGDCDILSHRSARAPSHPELQKTKSPGENPATATSQVENILPSNPAVVKVLEDQGRHGLETGDSVTFSRVRGLDGLLRADERYEVKVTGPHADSRRIQCNNQMHEVGQARRIRRAGLSSRATSAPILPDPSRGPGPSSASFLVCRGALPGHRGRRRAEAQVGAHFQEVEDEARTCPRAAGRTAASWARCTRGMFGSPSDKRHDHTYRQDVKRAVLHLGNLRHGADDIETGRRSNLIVWNTNDAYRNLGETRPWSTERM</sequence>
<proteinExistence type="predicted"/>
<feature type="domain" description="Ubiquitin-activating enzyme E1 FCCH" evidence="2">
    <location>
        <begin position="119"/>
        <end position="167"/>
    </location>
</feature>
<evidence type="ECO:0000256" key="1">
    <source>
        <dbReference type="SAM" id="MobiDB-lite"/>
    </source>
</evidence>
<gene>
    <name evidence="3" type="ORF">THAOC_00284</name>
</gene>
<feature type="compositionally biased region" description="Gly residues" evidence="1">
    <location>
        <begin position="1"/>
        <end position="13"/>
    </location>
</feature>
<feature type="region of interest" description="Disordered" evidence="1">
    <location>
        <begin position="194"/>
        <end position="215"/>
    </location>
</feature>
<dbReference type="InterPro" id="IPR042302">
    <property type="entry name" value="E1_FCCH_sf"/>
</dbReference>
<dbReference type="Gene3D" id="2.40.30.180">
    <property type="entry name" value="Ubiquitin-activating enzyme E1, FCCH domain"/>
    <property type="match status" value="1"/>
</dbReference>
<dbReference type="OrthoDB" id="1736837at2759"/>
<dbReference type="Pfam" id="PF16190">
    <property type="entry name" value="E1_FCCH"/>
    <property type="match status" value="1"/>
</dbReference>
<keyword evidence="4" id="KW-1185">Reference proteome</keyword>
<feature type="compositionally biased region" description="Polar residues" evidence="1">
    <location>
        <begin position="99"/>
        <end position="111"/>
    </location>
</feature>
<evidence type="ECO:0000313" key="3">
    <source>
        <dbReference type="EMBL" id="EJK77852.1"/>
    </source>
</evidence>
<comment type="caution">
    <text evidence="3">The sequence shown here is derived from an EMBL/GenBank/DDBJ whole genome shotgun (WGS) entry which is preliminary data.</text>
</comment>
<dbReference type="AlphaFoldDB" id="K0TRI4"/>
<protein>
    <recommendedName>
        <fullName evidence="2">Ubiquitin-activating enzyme E1 FCCH domain-containing protein</fullName>
    </recommendedName>
</protein>